<dbReference type="RefSeq" id="WP_378259500.1">
    <property type="nucleotide sequence ID" value="NZ_JBHSIT010000008.1"/>
</dbReference>
<dbReference type="Pfam" id="PF04294">
    <property type="entry name" value="VanW"/>
    <property type="match status" value="1"/>
</dbReference>
<dbReference type="InterPro" id="IPR007391">
    <property type="entry name" value="Vancomycin_resist_VanW"/>
</dbReference>
<dbReference type="EMBL" id="JBHSIT010000008">
    <property type="protein sequence ID" value="MFC4910846.1"/>
    <property type="molecule type" value="Genomic_DNA"/>
</dbReference>
<dbReference type="InterPro" id="IPR052913">
    <property type="entry name" value="Glycopeptide_resist_protein"/>
</dbReference>
<keyword evidence="2" id="KW-0732">Signal</keyword>
<reference evidence="4" key="1">
    <citation type="journal article" date="2019" name="Int. J. Syst. Evol. Microbiol.">
        <title>The Global Catalogue of Microorganisms (GCM) 10K type strain sequencing project: providing services to taxonomists for standard genome sequencing and annotation.</title>
        <authorList>
            <consortium name="The Broad Institute Genomics Platform"/>
            <consortium name="The Broad Institute Genome Sequencing Center for Infectious Disease"/>
            <person name="Wu L."/>
            <person name="Ma J."/>
        </authorList>
    </citation>
    <scope>NUCLEOTIDE SEQUENCE [LARGE SCALE GENOMIC DNA]</scope>
    <source>
        <strain evidence="4">KLKA75</strain>
    </source>
</reference>
<feature type="compositionally biased region" description="Basic and acidic residues" evidence="1">
    <location>
        <begin position="35"/>
        <end position="44"/>
    </location>
</feature>
<dbReference type="PANTHER" id="PTHR35788:SF1">
    <property type="entry name" value="EXPORTED PROTEIN"/>
    <property type="match status" value="1"/>
</dbReference>
<evidence type="ECO:0000256" key="1">
    <source>
        <dbReference type="SAM" id="MobiDB-lite"/>
    </source>
</evidence>
<feature type="chain" id="PRO_5045849591" evidence="2">
    <location>
        <begin position="26"/>
        <end position="274"/>
    </location>
</feature>
<dbReference type="Proteomes" id="UP001595872">
    <property type="component" value="Unassembled WGS sequence"/>
</dbReference>
<proteinExistence type="predicted"/>
<evidence type="ECO:0000313" key="3">
    <source>
        <dbReference type="EMBL" id="MFC4910846.1"/>
    </source>
</evidence>
<sequence length="274" mass="29595">MRRWWPVLAGVPVAAAALGAGFVAADGGTDAAGSGERRPADSSRARPVSSGPSDGSQRLAGYTTKFKPGEARVRNIRLGAKAIDGHVVRAGEAFSFNKVVGPRSAARGYVPAPTIVGSRLVDDLGGGICQVSATLWNAVFQAGLKISESHPHTLWMPEYPQGREAAVAWPSLDFVWRNDSGAPVRIQAEVTGDSLTVSLWGAPRYEVRTASSKRYRYTRAGTFRDASRRCVPMPGGPGFQIDVYRTLTRQGRTVRRDRFHTVYQPEPKVTCTGR</sequence>
<accession>A0ABV9U391</accession>
<gene>
    <name evidence="3" type="ORF">ACFPCY_26280</name>
</gene>
<evidence type="ECO:0000256" key="2">
    <source>
        <dbReference type="SAM" id="SignalP"/>
    </source>
</evidence>
<name>A0ABV9U391_9ACTN</name>
<evidence type="ECO:0000313" key="4">
    <source>
        <dbReference type="Proteomes" id="UP001595872"/>
    </source>
</evidence>
<feature type="signal peptide" evidence="2">
    <location>
        <begin position="1"/>
        <end position="25"/>
    </location>
</feature>
<feature type="region of interest" description="Disordered" evidence="1">
    <location>
        <begin position="29"/>
        <end position="64"/>
    </location>
</feature>
<organism evidence="3 4">
    <name type="scientific">Actinomadura gamaensis</name>
    <dbReference type="NCBI Taxonomy" id="1763541"/>
    <lineage>
        <taxon>Bacteria</taxon>
        <taxon>Bacillati</taxon>
        <taxon>Actinomycetota</taxon>
        <taxon>Actinomycetes</taxon>
        <taxon>Streptosporangiales</taxon>
        <taxon>Thermomonosporaceae</taxon>
        <taxon>Actinomadura</taxon>
    </lineage>
</organism>
<keyword evidence="4" id="KW-1185">Reference proteome</keyword>
<dbReference type="PANTHER" id="PTHR35788">
    <property type="entry name" value="EXPORTED PROTEIN-RELATED"/>
    <property type="match status" value="1"/>
</dbReference>
<protein>
    <submittedName>
        <fullName evidence="3">VanW family protein</fullName>
    </submittedName>
</protein>
<comment type="caution">
    <text evidence="3">The sequence shown here is derived from an EMBL/GenBank/DDBJ whole genome shotgun (WGS) entry which is preliminary data.</text>
</comment>